<name>A0A0D7K939_9BURK</name>
<dbReference type="GO" id="GO:0009882">
    <property type="term" value="F:blue light photoreceptor activity"/>
    <property type="evidence" value="ECO:0007669"/>
    <property type="project" value="InterPro"/>
</dbReference>
<dbReference type="STRING" id="80878.RP29_10945"/>
<dbReference type="Gene3D" id="3.30.70.100">
    <property type="match status" value="1"/>
</dbReference>
<dbReference type="PATRIC" id="fig|80878.5.peg.1855"/>
<evidence type="ECO:0000313" key="3">
    <source>
        <dbReference type="Proteomes" id="UP000032566"/>
    </source>
</evidence>
<dbReference type="InterPro" id="IPR007024">
    <property type="entry name" value="BLUF_domain"/>
</dbReference>
<comment type="caution">
    <text evidence="2">The sequence shown here is derived from an EMBL/GenBank/DDBJ whole genome shotgun (WGS) entry which is preliminary data.</text>
</comment>
<proteinExistence type="predicted"/>
<feature type="domain" description="BLUF" evidence="1">
    <location>
        <begin position="2"/>
        <end position="93"/>
    </location>
</feature>
<dbReference type="PROSITE" id="PS50925">
    <property type="entry name" value="BLUF"/>
    <property type="match status" value="1"/>
</dbReference>
<dbReference type="OrthoDB" id="557705at2"/>
<keyword evidence="3" id="KW-1185">Reference proteome</keyword>
<dbReference type="Pfam" id="PF04940">
    <property type="entry name" value="BLUF"/>
    <property type="match status" value="1"/>
</dbReference>
<dbReference type="SMART" id="SM01034">
    <property type="entry name" value="BLUF"/>
    <property type="match status" value="1"/>
</dbReference>
<protein>
    <submittedName>
        <fullName evidence="2">Blue light sensor protein</fullName>
    </submittedName>
</protein>
<accession>A0A0D7K939</accession>
<dbReference type="Proteomes" id="UP000032566">
    <property type="component" value="Unassembled WGS sequence"/>
</dbReference>
<evidence type="ECO:0000259" key="1">
    <source>
        <dbReference type="PROSITE" id="PS50925"/>
    </source>
</evidence>
<gene>
    <name evidence="2" type="ORF">RP29_10945</name>
</gene>
<reference evidence="2 3" key="1">
    <citation type="submission" date="2014-12" db="EMBL/GenBank/DDBJ databases">
        <title>Isolation of bacteria from lake water.</title>
        <authorList>
            <person name="Sheng K.-Y."/>
            <person name="Chin P.-S."/>
            <person name="Chan K.-G."/>
            <person name="Tan G.S."/>
        </authorList>
    </citation>
    <scope>NUCLEOTIDE SEQUENCE [LARGE SCALE GENOMIC DNA]</scope>
    <source>
        <strain evidence="2 3">KY4</strain>
    </source>
</reference>
<dbReference type="SUPFAM" id="SSF54975">
    <property type="entry name" value="Acylphosphatase/BLUF domain-like"/>
    <property type="match status" value="1"/>
</dbReference>
<dbReference type="InterPro" id="IPR036046">
    <property type="entry name" value="Acylphosphatase-like_dom_sf"/>
</dbReference>
<dbReference type="EMBL" id="JXYQ01000032">
    <property type="protein sequence ID" value="KJA10519.1"/>
    <property type="molecule type" value="Genomic_DNA"/>
</dbReference>
<evidence type="ECO:0000313" key="2">
    <source>
        <dbReference type="EMBL" id="KJA10519.1"/>
    </source>
</evidence>
<organism evidence="2 3">
    <name type="scientific">Acidovorax temperans</name>
    <dbReference type="NCBI Taxonomy" id="80878"/>
    <lineage>
        <taxon>Bacteria</taxon>
        <taxon>Pseudomonadati</taxon>
        <taxon>Pseudomonadota</taxon>
        <taxon>Betaproteobacteria</taxon>
        <taxon>Burkholderiales</taxon>
        <taxon>Comamonadaceae</taxon>
        <taxon>Acidovorax</taxon>
    </lineage>
</organism>
<dbReference type="GO" id="GO:0071949">
    <property type="term" value="F:FAD binding"/>
    <property type="evidence" value="ECO:0007669"/>
    <property type="project" value="InterPro"/>
</dbReference>
<sequence>MLVQMIYASRSSRVLGPADIKDILGASQRNNSRAGITGALCLHNGIFLQLLEGDRTAVNVLYHRLLKDSRHRDAAILDLAEIPFRRFGTWSMGLIASLESNRQLFLKYSASADFDPYGMSTATLRSFFDEVLQNVRWLE</sequence>
<dbReference type="RefSeq" id="WP_044398286.1">
    <property type="nucleotide sequence ID" value="NZ_CP147774.1"/>
</dbReference>
<dbReference type="AlphaFoldDB" id="A0A0D7K939"/>